<sequence>MGKMAYNWAITLLTISVALLLTTPQALDHTERVFLYTAGTCLACLSLVTSVGLIYYSILSHPSAQLAKLKNTFLGNAFLTSQGGLSLSIDQWLVFYLQIKMSRMHTNWTGTREELYKECVTAMQGGLLLTSNNFGVVKEAIEKAFANLDVRLSIWIANIDPQRTFDINQMTQSGRFSLGGTFQSSLQQQQLHNTTAHSGELPFATGNTQDICSHGYDFFPSHDNYHSQIQNSGDLSIRLRPLNSPTPALGMSMYEQLIQQYQQPQSLSQLRLQQMSDVS</sequence>
<protein>
    <submittedName>
        <fullName evidence="3">Uncharacterized protein</fullName>
    </submittedName>
</protein>
<keyword evidence="1" id="KW-1133">Transmembrane helix</keyword>
<proteinExistence type="predicted"/>
<feature type="transmembrane region" description="Helical" evidence="1">
    <location>
        <begin position="36"/>
        <end position="58"/>
    </location>
</feature>
<dbReference type="AlphaFoldDB" id="A0A8J5HTK1"/>
<dbReference type="Proteomes" id="UP000734854">
    <property type="component" value="Unassembled WGS sequence"/>
</dbReference>
<reference evidence="3 4" key="1">
    <citation type="submission" date="2020-08" db="EMBL/GenBank/DDBJ databases">
        <title>Plant Genome Project.</title>
        <authorList>
            <person name="Zhang R.-G."/>
        </authorList>
    </citation>
    <scope>NUCLEOTIDE SEQUENCE [LARGE SCALE GENOMIC DNA]</scope>
    <source>
        <tissue evidence="3">Rhizome</tissue>
    </source>
</reference>
<keyword evidence="1" id="KW-0812">Transmembrane</keyword>
<keyword evidence="4" id="KW-1185">Reference proteome</keyword>
<evidence type="ECO:0000256" key="2">
    <source>
        <dbReference type="SAM" id="SignalP"/>
    </source>
</evidence>
<dbReference type="EMBL" id="JACMSC010000005">
    <property type="protein sequence ID" value="KAG6520491.1"/>
    <property type="molecule type" value="Genomic_DNA"/>
</dbReference>
<evidence type="ECO:0000313" key="4">
    <source>
        <dbReference type="Proteomes" id="UP000734854"/>
    </source>
</evidence>
<keyword evidence="2" id="KW-0732">Signal</keyword>
<evidence type="ECO:0000256" key="1">
    <source>
        <dbReference type="SAM" id="Phobius"/>
    </source>
</evidence>
<accession>A0A8J5HTK1</accession>
<organism evidence="3 4">
    <name type="scientific">Zingiber officinale</name>
    <name type="common">Ginger</name>
    <name type="synonym">Amomum zingiber</name>
    <dbReference type="NCBI Taxonomy" id="94328"/>
    <lineage>
        <taxon>Eukaryota</taxon>
        <taxon>Viridiplantae</taxon>
        <taxon>Streptophyta</taxon>
        <taxon>Embryophyta</taxon>
        <taxon>Tracheophyta</taxon>
        <taxon>Spermatophyta</taxon>
        <taxon>Magnoliopsida</taxon>
        <taxon>Liliopsida</taxon>
        <taxon>Zingiberales</taxon>
        <taxon>Zingiberaceae</taxon>
        <taxon>Zingiber</taxon>
    </lineage>
</organism>
<gene>
    <name evidence="3" type="ORF">ZIOFF_017547</name>
</gene>
<feature type="signal peptide" evidence="2">
    <location>
        <begin position="1"/>
        <end position="26"/>
    </location>
</feature>
<comment type="caution">
    <text evidence="3">The sequence shown here is derived from an EMBL/GenBank/DDBJ whole genome shotgun (WGS) entry which is preliminary data.</text>
</comment>
<feature type="chain" id="PRO_5035159728" evidence="2">
    <location>
        <begin position="27"/>
        <end position="279"/>
    </location>
</feature>
<keyword evidence="1" id="KW-0472">Membrane</keyword>
<evidence type="ECO:0000313" key="3">
    <source>
        <dbReference type="EMBL" id="KAG6520491.1"/>
    </source>
</evidence>
<name>A0A8J5HTK1_ZINOF</name>